<name>A0A0F3MAX2_ORITS</name>
<dbReference type="Proteomes" id="UP000244959">
    <property type="component" value="Chromosome I"/>
</dbReference>
<evidence type="ECO:0000313" key="1">
    <source>
        <dbReference type="EMBL" id="KJV52607.1"/>
    </source>
</evidence>
<sequence>MSILTVSIFDCNVNTAIFNCLIEQDLIQKSPHNSVVMIDNASFHKRHHLKTIIEKRCIVLQ</sequence>
<dbReference type="EMBL" id="LANO01000020">
    <property type="protein sequence ID" value="KJV52607.1"/>
    <property type="molecule type" value="Genomic_DNA"/>
</dbReference>
<dbReference type="Proteomes" id="UP000033769">
    <property type="component" value="Unassembled WGS sequence"/>
</dbReference>
<protein>
    <recommendedName>
        <fullName evidence="5">IS630 family transposase</fullName>
    </recommendedName>
</protein>
<dbReference type="EMBL" id="LS398551">
    <property type="protein sequence ID" value="SPR10882.1"/>
    <property type="molecule type" value="Genomic_DNA"/>
</dbReference>
<evidence type="ECO:0000313" key="2">
    <source>
        <dbReference type="EMBL" id="SPR10882.1"/>
    </source>
</evidence>
<organism evidence="1 3">
    <name type="scientific">Orientia tsutsugamushi str. Gilliam</name>
    <dbReference type="NCBI Taxonomy" id="1359184"/>
    <lineage>
        <taxon>Bacteria</taxon>
        <taxon>Pseudomonadati</taxon>
        <taxon>Pseudomonadota</taxon>
        <taxon>Alphaproteobacteria</taxon>
        <taxon>Rickettsiales</taxon>
        <taxon>Rickettsiaceae</taxon>
        <taxon>Rickettsieae</taxon>
        <taxon>Orientia</taxon>
    </lineage>
</organism>
<dbReference type="PATRIC" id="fig|1359184.3.peg.675"/>
<gene>
    <name evidence="2" type="ORF">GILLIAM_02178</name>
    <name evidence="1" type="ORF">OTSGILL_1379</name>
</gene>
<reference evidence="2" key="3">
    <citation type="submission" date="2018-03" db="EMBL/GenBank/DDBJ databases">
        <authorList>
            <person name="Keele B.F."/>
        </authorList>
    </citation>
    <scope>NUCLEOTIDE SEQUENCE [LARGE SCALE GENOMIC DNA]</scope>
    <source>
        <strain evidence="2">Gilliam</strain>
    </source>
</reference>
<keyword evidence="4" id="KW-1185">Reference proteome</keyword>
<evidence type="ECO:0000313" key="3">
    <source>
        <dbReference type="Proteomes" id="UP000033769"/>
    </source>
</evidence>
<dbReference type="AlphaFoldDB" id="A0A0F3MAX2"/>
<reference evidence="1 3" key="1">
    <citation type="submission" date="2015-02" db="EMBL/GenBank/DDBJ databases">
        <title>Genome Sequencing of Rickettsiales.</title>
        <authorList>
            <person name="Daugherty S.C."/>
            <person name="Su Q."/>
            <person name="Abolude K."/>
            <person name="Beier-Sexton M."/>
            <person name="Carlyon J.A."/>
            <person name="Carter R."/>
            <person name="Day N.P."/>
            <person name="Dumler S.J."/>
            <person name="Dyachenko V."/>
            <person name="Godinez A."/>
            <person name="Kurtti T.J."/>
            <person name="Lichay M."/>
            <person name="Mullins K.E."/>
            <person name="Ott S."/>
            <person name="Pappas-Brown V."/>
            <person name="Paris D.H."/>
            <person name="Patel P."/>
            <person name="Richards A.L."/>
            <person name="Sadzewicz L."/>
            <person name="Sears K."/>
            <person name="Seidman D."/>
            <person name="Sengamalay N."/>
            <person name="Stenos J."/>
            <person name="Tallon L.J."/>
            <person name="Vincent G."/>
            <person name="Fraser C.M."/>
            <person name="Munderloh U."/>
            <person name="Dunning-Hotopp J.C."/>
        </authorList>
    </citation>
    <scope>NUCLEOTIDE SEQUENCE [LARGE SCALE GENOMIC DNA]</scope>
    <source>
        <strain evidence="1 3">Gilliam</strain>
    </source>
</reference>
<proteinExistence type="predicted"/>
<evidence type="ECO:0008006" key="5">
    <source>
        <dbReference type="Google" id="ProtNLM"/>
    </source>
</evidence>
<reference evidence="4" key="2">
    <citation type="submission" date="2018-03" db="EMBL/GenBank/DDBJ databases">
        <authorList>
            <person name="Batty M. E."/>
            <person name="Batty M E."/>
        </authorList>
    </citation>
    <scope>NUCLEOTIDE SEQUENCE [LARGE SCALE GENOMIC DNA]</scope>
    <source>
        <strain evidence="4">Gilliam</strain>
    </source>
</reference>
<accession>A0A0F3MAX2</accession>
<evidence type="ECO:0000313" key="4">
    <source>
        <dbReference type="Proteomes" id="UP000244959"/>
    </source>
</evidence>